<organism evidence="3 4">
    <name type="scientific">Castanea mollissima</name>
    <name type="common">Chinese chestnut</name>
    <dbReference type="NCBI Taxonomy" id="60419"/>
    <lineage>
        <taxon>Eukaryota</taxon>
        <taxon>Viridiplantae</taxon>
        <taxon>Streptophyta</taxon>
        <taxon>Embryophyta</taxon>
        <taxon>Tracheophyta</taxon>
        <taxon>Spermatophyta</taxon>
        <taxon>Magnoliopsida</taxon>
        <taxon>eudicotyledons</taxon>
        <taxon>Gunneridae</taxon>
        <taxon>Pentapetalae</taxon>
        <taxon>rosids</taxon>
        <taxon>fabids</taxon>
        <taxon>Fagales</taxon>
        <taxon>Fagaceae</taxon>
        <taxon>Castanea</taxon>
    </lineage>
</organism>
<feature type="region of interest" description="Disordered" evidence="1">
    <location>
        <begin position="451"/>
        <end position="474"/>
    </location>
</feature>
<keyword evidence="4" id="KW-1185">Reference proteome</keyword>
<gene>
    <name evidence="3" type="ORF">CMV_013942</name>
</gene>
<dbReference type="InterPro" id="IPR009675">
    <property type="entry name" value="TPX2_fam"/>
</dbReference>
<dbReference type="GO" id="GO:0060236">
    <property type="term" value="P:regulation of mitotic spindle organization"/>
    <property type="evidence" value="ECO:0007669"/>
    <property type="project" value="InterPro"/>
</dbReference>
<dbReference type="InterPro" id="IPR027330">
    <property type="entry name" value="TPX2_central_dom"/>
</dbReference>
<reference evidence="3" key="1">
    <citation type="submission" date="2020-03" db="EMBL/GenBank/DDBJ databases">
        <title>Castanea mollissima Vanexum genome sequencing.</title>
        <authorList>
            <person name="Staton M."/>
        </authorList>
    </citation>
    <scope>NUCLEOTIDE SEQUENCE</scope>
    <source>
        <tissue evidence="3">Leaf</tissue>
    </source>
</reference>
<dbReference type="Proteomes" id="UP000737018">
    <property type="component" value="Unassembled WGS sequence"/>
</dbReference>
<accession>A0A8J4VLE2</accession>
<feature type="compositionally biased region" description="Polar residues" evidence="1">
    <location>
        <begin position="204"/>
        <end position="214"/>
    </location>
</feature>
<evidence type="ECO:0000259" key="2">
    <source>
        <dbReference type="Pfam" id="PF12214"/>
    </source>
</evidence>
<dbReference type="OrthoDB" id="1684416at2759"/>
<dbReference type="AlphaFoldDB" id="A0A8J4VLE2"/>
<dbReference type="PANTHER" id="PTHR14326:SF15">
    <property type="entry name" value="OS06G0130200 PROTEIN"/>
    <property type="match status" value="1"/>
</dbReference>
<evidence type="ECO:0000313" key="3">
    <source>
        <dbReference type="EMBL" id="KAF3961437.1"/>
    </source>
</evidence>
<dbReference type="GO" id="GO:0008017">
    <property type="term" value="F:microtubule binding"/>
    <property type="evidence" value="ECO:0007669"/>
    <property type="project" value="TreeGrafter"/>
</dbReference>
<evidence type="ECO:0000256" key="1">
    <source>
        <dbReference type="SAM" id="MobiDB-lite"/>
    </source>
</evidence>
<dbReference type="Pfam" id="PF12214">
    <property type="entry name" value="TPX2_importin"/>
    <property type="match status" value="1"/>
</dbReference>
<proteinExistence type="predicted"/>
<dbReference type="GO" id="GO:0005819">
    <property type="term" value="C:spindle"/>
    <property type="evidence" value="ECO:0007669"/>
    <property type="project" value="InterPro"/>
</dbReference>
<feature type="domain" description="TPX2 central" evidence="2">
    <location>
        <begin position="256"/>
        <end position="423"/>
    </location>
</feature>
<comment type="caution">
    <text evidence="3">The sequence shown here is derived from an EMBL/GenBank/DDBJ whole genome shotgun (WGS) entry which is preliminary data.</text>
</comment>
<dbReference type="GO" id="GO:0005880">
    <property type="term" value="C:nuclear microtubule"/>
    <property type="evidence" value="ECO:0007669"/>
    <property type="project" value="TreeGrafter"/>
</dbReference>
<dbReference type="GO" id="GO:0090307">
    <property type="term" value="P:mitotic spindle assembly"/>
    <property type="evidence" value="ECO:0007669"/>
    <property type="project" value="TreeGrafter"/>
</dbReference>
<protein>
    <recommendedName>
        <fullName evidence="2">TPX2 central domain-containing protein</fullName>
    </recommendedName>
</protein>
<dbReference type="PANTHER" id="PTHR14326">
    <property type="entry name" value="TARGETING PROTEIN FOR XKLP2"/>
    <property type="match status" value="1"/>
</dbReference>
<feature type="region of interest" description="Disordered" evidence="1">
    <location>
        <begin position="176"/>
        <end position="221"/>
    </location>
</feature>
<evidence type="ECO:0000313" key="4">
    <source>
        <dbReference type="Proteomes" id="UP000737018"/>
    </source>
</evidence>
<dbReference type="EMBL" id="JRKL02001899">
    <property type="protein sequence ID" value="KAF3961437.1"/>
    <property type="molecule type" value="Genomic_DNA"/>
</dbReference>
<name>A0A8J4VLE2_9ROSI</name>
<dbReference type="GO" id="GO:0030295">
    <property type="term" value="F:protein kinase activator activity"/>
    <property type="evidence" value="ECO:0007669"/>
    <property type="project" value="TreeGrafter"/>
</dbReference>
<sequence>MEVEMEMEMEVEPVFEVREVVDFDYEFEAAMYFDLSRAETRAEACEAELWFESAKEYPPSPFVTKLVKREDILLENVNTSPKPKNVESTMESDVGVGRDFCALDVNNKECEGMDRGIFTKLQSGNLQKFLNQPLELTTGMTYYNHPYTDKLKAKAKSAVKPFFPRSSTLMKPTASQLAKQNRPVQVNGSRFQSQLAQNKERSLHYSSGVETQASKRQKLEGGHLQKVTGTNQEANLVHKPSKKDETVDKNSAHGRMKITIPREPELETANRAQRIRPKNSTELEDVKPAARRFKARPLNRKILEAPSLSLPKKSIPKLPEFQEFHLKTLERAMQHTSSFTSSSINCNNTDKGMDKPHTSVVAGNGNLEPRRPSTIYVTKQDGCDVTHNFKARPLNKKIFSSKGDIGVFRNSKREATVPMEFNFHSEKRIQPNPPTELFSKLSLKAELQPNNGSQLRLPHPPSISMKGSKENRLSSFQPEHEILHPTKGKPPIFGGQQIQSDGCIFEGGLQTKRSMGIR</sequence>
<feature type="compositionally biased region" description="Polar residues" evidence="1">
    <location>
        <begin position="176"/>
        <end position="197"/>
    </location>
</feature>